<gene>
    <name evidence="3" type="ORF">BV898_01459</name>
</gene>
<organism evidence="3 4">
    <name type="scientific">Hypsibius exemplaris</name>
    <name type="common">Freshwater tardigrade</name>
    <dbReference type="NCBI Taxonomy" id="2072580"/>
    <lineage>
        <taxon>Eukaryota</taxon>
        <taxon>Metazoa</taxon>
        <taxon>Ecdysozoa</taxon>
        <taxon>Tardigrada</taxon>
        <taxon>Eutardigrada</taxon>
        <taxon>Parachela</taxon>
        <taxon>Hypsibioidea</taxon>
        <taxon>Hypsibiidae</taxon>
        <taxon>Hypsibius</taxon>
    </lineage>
</organism>
<evidence type="ECO:0000313" key="3">
    <source>
        <dbReference type="EMBL" id="OQV24873.1"/>
    </source>
</evidence>
<feature type="chain" id="PRO_5012777263" evidence="2">
    <location>
        <begin position="26"/>
        <end position="275"/>
    </location>
</feature>
<evidence type="ECO:0000256" key="2">
    <source>
        <dbReference type="SAM" id="SignalP"/>
    </source>
</evidence>
<feature type="region of interest" description="Disordered" evidence="1">
    <location>
        <begin position="171"/>
        <end position="266"/>
    </location>
</feature>
<dbReference type="Proteomes" id="UP000192578">
    <property type="component" value="Unassembled WGS sequence"/>
</dbReference>
<protein>
    <submittedName>
        <fullName evidence="3">Uncharacterized protein</fullName>
    </submittedName>
</protein>
<feature type="signal peptide" evidence="2">
    <location>
        <begin position="1"/>
        <end position="25"/>
    </location>
</feature>
<accession>A0A1W0XBI4</accession>
<reference evidence="4" key="1">
    <citation type="submission" date="2017-01" db="EMBL/GenBank/DDBJ databases">
        <title>Comparative genomics of anhydrobiosis in the tardigrade Hypsibius dujardini.</title>
        <authorList>
            <person name="Yoshida Y."/>
            <person name="Koutsovoulos G."/>
            <person name="Laetsch D."/>
            <person name="Stevens L."/>
            <person name="Kumar S."/>
            <person name="Horikawa D."/>
            <person name="Ishino K."/>
            <person name="Komine S."/>
            <person name="Tomita M."/>
            <person name="Blaxter M."/>
            <person name="Arakawa K."/>
        </authorList>
    </citation>
    <scope>NUCLEOTIDE SEQUENCE [LARGE SCALE GENOMIC DNA]</scope>
    <source>
        <strain evidence="4">Z151</strain>
    </source>
</reference>
<dbReference type="EMBL" id="MTYJ01000005">
    <property type="protein sequence ID" value="OQV24873.1"/>
    <property type="molecule type" value="Genomic_DNA"/>
</dbReference>
<evidence type="ECO:0000313" key="4">
    <source>
        <dbReference type="Proteomes" id="UP000192578"/>
    </source>
</evidence>
<feature type="compositionally biased region" description="Low complexity" evidence="1">
    <location>
        <begin position="204"/>
        <end position="215"/>
    </location>
</feature>
<name>A0A1W0XBI4_HYPEX</name>
<dbReference type="AlphaFoldDB" id="A0A1W0XBI4"/>
<proteinExistence type="predicted"/>
<sequence>MEMLSCLTALLGCFLFMALLDRPGARFVECREIYYERHMDMGDADYAELVPAPGPSRAVSRDQTSAYAVPATYVQQTTGSPYGPANVGATYTDPPTRYAGVPSSTPYVKVSNYEETITPAPSGYTANDQPLSVPVQNYRTEAYASTTAAAYTVPKKEADARVRITYNKRPKEPYLTANNDGPINTPVEVVKASPRYPKKRVHVPKTTTTQKPTKTSYAEPGDSDCPCELEKIQEEQPKKRASSAKDRRKKSRGIRTTTAPPATDDCDEECDCGDY</sequence>
<evidence type="ECO:0000256" key="1">
    <source>
        <dbReference type="SAM" id="MobiDB-lite"/>
    </source>
</evidence>
<keyword evidence="4" id="KW-1185">Reference proteome</keyword>
<feature type="compositionally biased region" description="Basic residues" evidence="1">
    <location>
        <begin position="239"/>
        <end position="253"/>
    </location>
</feature>
<comment type="caution">
    <text evidence="3">The sequence shown here is derived from an EMBL/GenBank/DDBJ whole genome shotgun (WGS) entry which is preliminary data.</text>
</comment>
<keyword evidence="2" id="KW-0732">Signal</keyword>
<feature type="compositionally biased region" description="Basic and acidic residues" evidence="1">
    <location>
        <begin position="228"/>
        <end position="238"/>
    </location>
</feature>